<protein>
    <recommendedName>
        <fullName evidence="3">DRBM domain-containing protein</fullName>
    </recommendedName>
</protein>
<organism evidence="2">
    <name type="scientific">Anopheles coluzzii</name>
    <name type="common">African malaria mosquito</name>
    <dbReference type="NCBI Taxonomy" id="1518534"/>
    <lineage>
        <taxon>Eukaryota</taxon>
        <taxon>Metazoa</taxon>
        <taxon>Ecdysozoa</taxon>
        <taxon>Arthropoda</taxon>
        <taxon>Hexapoda</taxon>
        <taxon>Insecta</taxon>
        <taxon>Pterygota</taxon>
        <taxon>Neoptera</taxon>
        <taxon>Endopterygota</taxon>
        <taxon>Diptera</taxon>
        <taxon>Nematocera</taxon>
        <taxon>Culicoidea</taxon>
        <taxon>Culicidae</taxon>
        <taxon>Anophelinae</taxon>
        <taxon>Anopheles</taxon>
    </lineage>
</organism>
<evidence type="ECO:0008006" key="3">
    <source>
        <dbReference type="Google" id="ProtNLM"/>
    </source>
</evidence>
<dbReference type="AlphaFoldDB" id="A0A8W7PH69"/>
<feature type="region of interest" description="Disordered" evidence="1">
    <location>
        <begin position="131"/>
        <end position="173"/>
    </location>
</feature>
<dbReference type="EnsemblMetazoa" id="ACOM031628-RA">
    <property type="protein sequence ID" value="ACOM031628-PA.1"/>
    <property type="gene ID" value="ACOM031628"/>
</dbReference>
<reference evidence="2" key="1">
    <citation type="submission" date="2022-08" db="UniProtKB">
        <authorList>
            <consortium name="EnsemblMetazoa"/>
        </authorList>
    </citation>
    <scope>IDENTIFICATION</scope>
</reference>
<feature type="compositionally biased region" description="Polar residues" evidence="1">
    <location>
        <begin position="136"/>
        <end position="166"/>
    </location>
</feature>
<sequence>MATMDTQGMVVPKSPDSIINELIYEGKILGTMTTIGKNGARFVAVHNIADRFHTGYGDHPDEAKANADELVLKHLIAQNSLSHQQLASYALYRLGKEWPTVAVITSNVEQGDLRTRLDELYWDTLHGKRRHRSPDSVCSESTITSKRQKYQTVSGTNSTPTYQETPTDPELIQPTAGVDGAAKIETEETGSVCSEKPSVCSEKPIKRSTLPPNADEMHPSILLTHLRPGLRIDDRRADDGWIATVEIDGQEFCVNAETKKEARMLVCKYVCQQFFGVDSKFTLNGGQS</sequence>
<dbReference type="VEuPathDB" id="VectorBase:ACON2_038495"/>
<dbReference type="Proteomes" id="UP000075882">
    <property type="component" value="Unassembled WGS sequence"/>
</dbReference>
<accession>A0A8W7PH69</accession>
<evidence type="ECO:0000313" key="2">
    <source>
        <dbReference type="EnsemblMetazoa" id="ACOM031628-PA.1"/>
    </source>
</evidence>
<evidence type="ECO:0000256" key="1">
    <source>
        <dbReference type="SAM" id="MobiDB-lite"/>
    </source>
</evidence>
<proteinExistence type="predicted"/>
<name>A0A8W7PH69_ANOCL</name>